<name>A0A7Y3RLN6_9PROT</name>
<dbReference type="PANTHER" id="PTHR32319">
    <property type="entry name" value="BACTERIAL HEMOLYSIN-LIKE PROTEIN"/>
    <property type="match status" value="1"/>
</dbReference>
<evidence type="ECO:0000256" key="2">
    <source>
        <dbReference type="ARBA" id="ARBA00029460"/>
    </source>
</evidence>
<protein>
    <submittedName>
        <fullName evidence="5">TlyA family RNA methyltransferase</fullName>
    </submittedName>
</protein>
<keyword evidence="6" id="KW-1185">Reference proteome</keyword>
<dbReference type="CDD" id="cd02440">
    <property type="entry name" value="AdoMet_MTases"/>
    <property type="match status" value="1"/>
</dbReference>
<dbReference type="GO" id="GO:0003723">
    <property type="term" value="F:RNA binding"/>
    <property type="evidence" value="ECO:0007669"/>
    <property type="project" value="UniProtKB-KW"/>
</dbReference>
<dbReference type="GO" id="GO:0032259">
    <property type="term" value="P:methylation"/>
    <property type="evidence" value="ECO:0007669"/>
    <property type="project" value="UniProtKB-KW"/>
</dbReference>
<dbReference type="PIRSF" id="PIRSF005578">
    <property type="entry name" value="TlyA"/>
    <property type="match status" value="1"/>
</dbReference>
<dbReference type="InterPro" id="IPR047048">
    <property type="entry name" value="TlyA"/>
</dbReference>
<dbReference type="EMBL" id="JABFCX010000002">
    <property type="protein sequence ID" value="NNU16383.1"/>
    <property type="molecule type" value="Genomic_DNA"/>
</dbReference>
<dbReference type="InterPro" id="IPR002877">
    <property type="entry name" value="RNA_MeTrfase_FtsJ_dom"/>
</dbReference>
<keyword evidence="1 3" id="KW-0694">RNA-binding</keyword>
<dbReference type="InterPro" id="IPR004538">
    <property type="entry name" value="Hemolysin_A/TlyA"/>
</dbReference>
<dbReference type="Gene3D" id="3.40.50.150">
    <property type="entry name" value="Vaccinia Virus protein VP39"/>
    <property type="match status" value="1"/>
</dbReference>
<reference evidence="5 6" key="1">
    <citation type="submission" date="2020-05" db="EMBL/GenBank/DDBJ databases">
        <title>Parvularcula mediterraneae sp. nov., isolated from polypropylene straw from shallow seawater of the seashore of Laganas in Zakynthos island, Greece.</title>
        <authorList>
            <person name="Szabo I."/>
            <person name="Al-Omari J."/>
            <person name="Rado J."/>
            <person name="Szerdahelyi G.S."/>
        </authorList>
    </citation>
    <scope>NUCLEOTIDE SEQUENCE [LARGE SCALE GENOMIC DNA]</scope>
    <source>
        <strain evidence="5 6">ZS-1/3</strain>
    </source>
</reference>
<proteinExistence type="inferred from homology"/>
<gene>
    <name evidence="5" type="ORF">HK107_08630</name>
</gene>
<evidence type="ECO:0000259" key="4">
    <source>
        <dbReference type="SMART" id="SM00363"/>
    </source>
</evidence>
<dbReference type="AlphaFoldDB" id="A0A7Y3RLN6"/>
<keyword evidence="5" id="KW-0808">Transferase</keyword>
<dbReference type="InterPro" id="IPR036986">
    <property type="entry name" value="S4_RNA-bd_sf"/>
</dbReference>
<dbReference type="PROSITE" id="PS50889">
    <property type="entry name" value="S4"/>
    <property type="match status" value="1"/>
</dbReference>
<organism evidence="5 6">
    <name type="scientific">Parvularcula mediterranea</name>
    <dbReference type="NCBI Taxonomy" id="2732508"/>
    <lineage>
        <taxon>Bacteria</taxon>
        <taxon>Pseudomonadati</taxon>
        <taxon>Pseudomonadota</taxon>
        <taxon>Alphaproteobacteria</taxon>
        <taxon>Parvularculales</taxon>
        <taxon>Parvularculaceae</taxon>
        <taxon>Parvularcula</taxon>
    </lineage>
</organism>
<dbReference type="GO" id="GO:0008168">
    <property type="term" value="F:methyltransferase activity"/>
    <property type="evidence" value="ECO:0007669"/>
    <property type="project" value="UniProtKB-KW"/>
</dbReference>
<dbReference type="InterPro" id="IPR029063">
    <property type="entry name" value="SAM-dependent_MTases_sf"/>
</dbReference>
<dbReference type="Gene3D" id="3.10.290.10">
    <property type="entry name" value="RNA-binding S4 domain"/>
    <property type="match status" value="1"/>
</dbReference>
<dbReference type="InterPro" id="IPR002942">
    <property type="entry name" value="S4_RNA-bd"/>
</dbReference>
<comment type="caution">
    <text evidence="5">The sequence shown here is derived from an EMBL/GenBank/DDBJ whole genome shotgun (WGS) entry which is preliminary data.</text>
</comment>
<evidence type="ECO:0000313" key="6">
    <source>
        <dbReference type="Proteomes" id="UP000536835"/>
    </source>
</evidence>
<dbReference type="PANTHER" id="PTHR32319:SF0">
    <property type="entry name" value="BACTERIAL HEMOLYSIN-LIKE PROTEIN"/>
    <property type="match status" value="1"/>
</dbReference>
<evidence type="ECO:0000256" key="3">
    <source>
        <dbReference type="PROSITE-ProRule" id="PRU00182"/>
    </source>
</evidence>
<keyword evidence="5" id="KW-0489">Methyltransferase</keyword>
<dbReference type="SUPFAM" id="SSF55174">
    <property type="entry name" value="Alpha-L RNA-binding motif"/>
    <property type="match status" value="1"/>
</dbReference>
<dbReference type="Pfam" id="PF01728">
    <property type="entry name" value="FtsJ"/>
    <property type="match status" value="1"/>
</dbReference>
<evidence type="ECO:0000256" key="1">
    <source>
        <dbReference type="ARBA" id="ARBA00022884"/>
    </source>
</evidence>
<dbReference type="Pfam" id="PF01479">
    <property type="entry name" value="S4"/>
    <property type="match status" value="1"/>
</dbReference>
<accession>A0A7Y3RLN6</accession>
<feature type="domain" description="RNA-binding S4" evidence="4">
    <location>
        <begin position="1"/>
        <end position="66"/>
    </location>
</feature>
<comment type="similarity">
    <text evidence="2">Belongs to the TlyA family.</text>
</comment>
<sequence length="245" mass="26360">MRLDQALVERGLAPSRSRAQELIKLGHVSISGQTATKASVRVDPQADFSISDDAHDYVSRAALKLAGALDAFPVDPAGKVALDLGSSTGGFTEVLLRHGAAKVYSVDVGRDQLHPSLRNRPEVVSLEGTHAKDLTRELIQEPIDILVCDVSFISILKALPPVAALMRKGGDMITLTKPQFELGKDAIGKNGRVLPSPEEQEGFIRETILPEIASWGFTIHELINSPILGGEGTKEFLLHATKTTD</sequence>
<dbReference type="SUPFAM" id="SSF53335">
    <property type="entry name" value="S-adenosyl-L-methionine-dependent methyltransferases"/>
    <property type="match status" value="1"/>
</dbReference>
<dbReference type="Proteomes" id="UP000536835">
    <property type="component" value="Unassembled WGS sequence"/>
</dbReference>
<evidence type="ECO:0000313" key="5">
    <source>
        <dbReference type="EMBL" id="NNU16383.1"/>
    </source>
</evidence>
<dbReference type="CDD" id="cd00165">
    <property type="entry name" value="S4"/>
    <property type="match status" value="1"/>
</dbReference>
<dbReference type="SMART" id="SM00363">
    <property type="entry name" value="S4"/>
    <property type="match status" value="1"/>
</dbReference>